<sequence length="192" mass="21965">MLVRMDFVIVAGLIILISQSVCVKSQQGQTTVVAKFEEYDILPIRKYCPFDPDIDIEYDEITRCMQNNKIFSDHIETRDHTGLLPAYIPPRMCTKDPVWLDKSKTEVSRLSLSPWKWVKNTDKNRVPRQVLEAECLCNSCLDEDGKEMDGVTSVSVKVPYRVTKYDRGGKAVVTYVNIAIGCTCRFPEYISE</sequence>
<keyword evidence="7" id="KW-1185">Reference proteome</keyword>
<feature type="signal peptide" evidence="5">
    <location>
        <begin position="1"/>
        <end position="22"/>
    </location>
</feature>
<keyword evidence="3" id="KW-0964">Secreted</keyword>
<comment type="subcellular location">
    <subcellularLocation>
        <location evidence="1">Secreted</location>
    </subcellularLocation>
</comment>
<evidence type="ECO:0000256" key="3">
    <source>
        <dbReference type="ARBA" id="ARBA00022525"/>
    </source>
</evidence>
<name>A0ABP0G244_CLALP</name>
<proteinExistence type="inferred from homology"/>
<organism evidence="6 7">
    <name type="scientific">Clavelina lepadiformis</name>
    <name type="common">Light-bulb sea squirt</name>
    <name type="synonym">Ascidia lepadiformis</name>
    <dbReference type="NCBI Taxonomy" id="159417"/>
    <lineage>
        <taxon>Eukaryota</taxon>
        <taxon>Metazoa</taxon>
        <taxon>Chordata</taxon>
        <taxon>Tunicata</taxon>
        <taxon>Ascidiacea</taxon>
        <taxon>Aplousobranchia</taxon>
        <taxon>Clavelinidae</taxon>
        <taxon>Clavelina</taxon>
    </lineage>
</organism>
<feature type="chain" id="PRO_5045666516" description="Interleukin 17-like protein" evidence="5">
    <location>
        <begin position="23"/>
        <end position="192"/>
    </location>
</feature>
<dbReference type="Proteomes" id="UP001642483">
    <property type="component" value="Unassembled WGS sequence"/>
</dbReference>
<dbReference type="Pfam" id="PF06083">
    <property type="entry name" value="IL17"/>
    <property type="match status" value="1"/>
</dbReference>
<evidence type="ECO:0000256" key="1">
    <source>
        <dbReference type="ARBA" id="ARBA00004613"/>
    </source>
</evidence>
<gene>
    <name evidence="6" type="ORF">CVLEPA_LOCUS16131</name>
</gene>
<evidence type="ECO:0000256" key="2">
    <source>
        <dbReference type="ARBA" id="ARBA00007236"/>
    </source>
</evidence>
<evidence type="ECO:0000313" key="7">
    <source>
        <dbReference type="Proteomes" id="UP001642483"/>
    </source>
</evidence>
<evidence type="ECO:0000313" key="6">
    <source>
        <dbReference type="EMBL" id="CAK8684963.1"/>
    </source>
</evidence>
<evidence type="ECO:0008006" key="8">
    <source>
        <dbReference type="Google" id="ProtNLM"/>
    </source>
</evidence>
<evidence type="ECO:0000256" key="4">
    <source>
        <dbReference type="ARBA" id="ARBA00022729"/>
    </source>
</evidence>
<evidence type="ECO:0000256" key="5">
    <source>
        <dbReference type="SAM" id="SignalP"/>
    </source>
</evidence>
<dbReference type="SUPFAM" id="SSF57501">
    <property type="entry name" value="Cystine-knot cytokines"/>
    <property type="match status" value="1"/>
</dbReference>
<dbReference type="InterPro" id="IPR029034">
    <property type="entry name" value="Cystine-knot_cytokine"/>
</dbReference>
<dbReference type="Gene3D" id="2.10.90.10">
    <property type="entry name" value="Cystine-knot cytokines"/>
    <property type="match status" value="1"/>
</dbReference>
<accession>A0ABP0G244</accession>
<reference evidence="6 7" key="1">
    <citation type="submission" date="2024-02" db="EMBL/GenBank/DDBJ databases">
        <authorList>
            <person name="Daric V."/>
            <person name="Darras S."/>
        </authorList>
    </citation>
    <scope>NUCLEOTIDE SEQUENCE [LARGE SCALE GENOMIC DNA]</scope>
</reference>
<keyword evidence="4 5" id="KW-0732">Signal</keyword>
<comment type="similarity">
    <text evidence="2">Belongs to the IL-17 family.</text>
</comment>
<dbReference type="EMBL" id="CAWYQH010000098">
    <property type="protein sequence ID" value="CAK8684963.1"/>
    <property type="molecule type" value="Genomic_DNA"/>
</dbReference>
<comment type="caution">
    <text evidence="6">The sequence shown here is derived from an EMBL/GenBank/DDBJ whole genome shotgun (WGS) entry which is preliminary data.</text>
</comment>
<protein>
    <recommendedName>
        <fullName evidence="8">Interleukin 17-like protein</fullName>
    </recommendedName>
</protein>
<dbReference type="InterPro" id="IPR010345">
    <property type="entry name" value="IL-17_fam"/>
</dbReference>